<sequence>KPSPGGRDHHNIKNEDDKREFFDSPEELEQKIDLLAKWVRESKHCVMFTGAGISTSTGIPDFRSGMNTVLKTGPGLWEIQAKGVARQPGKVTPMLKAIPSPSHMAIVKLHKEGLVKLTVSQNVDGLHLRSGIPSDELAELHGNTNLEKCTTCGAKYLRDFDTRTARKVHDHLTGRSCDNIKCCGLLVDSIINFGESLPDDDLIKSYQEAEKSDLMIVLGSSLQVYPAADIPATVIRRKQKLVICNLQKTPLSSQSSLQIHSQIDTVMRGLMERLGLEIPPFRVQRRFAVETSQDKMLIQGLDIQCNTPYSFLKQVSLRVSQEIEGTKKIIDEKILSKEPLEMCFRQSLSISETTPLIAELEFGFQGHYGEPSMSFTHSVTSFGKALFHAEYNLTSGSHMEAMFAQAQKTQAALQEDYKNAPMTTPSKAGSKVPQARHGKASGLKPSYGSAAPKPKPRSNAISNEFEKKEYFDEEDVLSEKIQVLAQWIRESRYCIVFTGAGISTSTGIPDFRSGVNTVLTTGPGVWERKAHGIKLPSQQKKVQSVLKAVPSPSHMAIVKLVREGLVKFVVSQNTDGLHRRSGLDPKCLAELHGNTNMEHCLKCGSKFMRDYRTRTAKAVHDHLTGRTCDDPKCHGPLVDSIINFNEDLPEDELDSAFENAKLADLCIVLGSSLRVYPAADIPGDMIKRGAKVVIVNLQKTPFNKRCALEVHATIDIVLLKLLKEFGLDVPQFQLKRCFQVDVRNDSLLIQGLDPATKTPYSFLKQVKIEIPPLKKDIELMKEPFEVKFPRQVVLSKENPMPISLTLSFQGHYGEPELRIEKNIEKVGPTMFLLTFDVTTVEWEMEVLEE</sequence>
<dbReference type="InterPro" id="IPR050134">
    <property type="entry name" value="NAD-dep_sirtuin_deacylases"/>
</dbReference>
<feature type="region of interest" description="Disordered" evidence="4">
    <location>
        <begin position="420"/>
        <end position="459"/>
    </location>
</feature>
<dbReference type="Gene3D" id="3.40.50.1220">
    <property type="entry name" value="TPP-binding domain"/>
    <property type="match status" value="2"/>
</dbReference>
<organism evidence="6 7">
    <name type="scientific">Pocillopora meandrina</name>
    <dbReference type="NCBI Taxonomy" id="46732"/>
    <lineage>
        <taxon>Eukaryota</taxon>
        <taxon>Metazoa</taxon>
        <taxon>Cnidaria</taxon>
        <taxon>Anthozoa</taxon>
        <taxon>Hexacorallia</taxon>
        <taxon>Scleractinia</taxon>
        <taxon>Astrocoeniina</taxon>
        <taxon>Pocilloporidae</taxon>
        <taxon>Pocillopora</taxon>
    </lineage>
</organism>
<dbReference type="GO" id="GO:0070403">
    <property type="term" value="F:NAD+ binding"/>
    <property type="evidence" value="ECO:0007669"/>
    <property type="project" value="InterPro"/>
</dbReference>
<reference evidence="6 7" key="1">
    <citation type="submission" date="2022-05" db="EMBL/GenBank/DDBJ databases">
        <authorList>
            <consortium name="Genoscope - CEA"/>
            <person name="William W."/>
        </authorList>
    </citation>
    <scope>NUCLEOTIDE SEQUENCE [LARGE SCALE GENOMIC DNA]</scope>
</reference>
<keyword evidence="7" id="KW-1185">Reference proteome</keyword>
<keyword evidence="2" id="KW-0520">NAD</keyword>
<proteinExistence type="predicted"/>
<name>A0AAU9VYR5_9CNID</name>
<evidence type="ECO:0000256" key="1">
    <source>
        <dbReference type="ARBA" id="ARBA00022679"/>
    </source>
</evidence>
<feature type="binding site" evidence="3">
    <location>
        <position position="177"/>
    </location>
    <ligand>
        <name>Zn(2+)</name>
        <dbReference type="ChEBI" id="CHEBI:29105"/>
    </ligand>
</feature>
<feature type="binding site" evidence="3">
    <location>
        <position position="152"/>
    </location>
    <ligand>
        <name>Zn(2+)</name>
        <dbReference type="ChEBI" id="CHEBI:29105"/>
    </ligand>
</feature>
<dbReference type="EMBL" id="CALNXJ010000006">
    <property type="protein sequence ID" value="CAH3042750.1"/>
    <property type="molecule type" value="Genomic_DNA"/>
</dbReference>
<feature type="region of interest" description="Disordered" evidence="4">
    <location>
        <begin position="1"/>
        <end position="20"/>
    </location>
</feature>
<dbReference type="Pfam" id="PF02146">
    <property type="entry name" value="SIR2"/>
    <property type="match status" value="2"/>
</dbReference>
<keyword evidence="3" id="KW-0479">Metal-binding</keyword>
<evidence type="ECO:0000256" key="3">
    <source>
        <dbReference type="PROSITE-ProRule" id="PRU00236"/>
    </source>
</evidence>
<feature type="binding site" evidence="3">
    <location>
        <position position="603"/>
    </location>
    <ligand>
        <name>Zn(2+)</name>
        <dbReference type="ChEBI" id="CHEBI:29105"/>
    </ligand>
</feature>
<evidence type="ECO:0000313" key="7">
    <source>
        <dbReference type="Proteomes" id="UP001159428"/>
    </source>
</evidence>
<feature type="domain" description="Deacetylase sirtuin-type" evidence="5">
    <location>
        <begin position="25"/>
        <end position="277"/>
    </location>
</feature>
<dbReference type="AlphaFoldDB" id="A0AAU9VYR5"/>
<evidence type="ECO:0000256" key="4">
    <source>
        <dbReference type="SAM" id="MobiDB-lite"/>
    </source>
</evidence>
<feature type="domain" description="Deacetylase sirtuin-type" evidence="5">
    <location>
        <begin position="474"/>
        <end position="728"/>
    </location>
</feature>
<dbReference type="Gene3D" id="2.20.28.200">
    <property type="match status" value="2"/>
</dbReference>
<dbReference type="PANTHER" id="PTHR11085">
    <property type="entry name" value="NAD-DEPENDENT PROTEIN DEACYLASE SIRTUIN-5, MITOCHONDRIAL-RELATED"/>
    <property type="match status" value="1"/>
</dbReference>
<dbReference type="InterPro" id="IPR029035">
    <property type="entry name" value="DHS-like_NAD/FAD-binding_dom"/>
</dbReference>
<feature type="binding site" evidence="3">
    <location>
        <position position="633"/>
    </location>
    <ligand>
        <name>Zn(2+)</name>
        <dbReference type="ChEBI" id="CHEBI:29105"/>
    </ligand>
</feature>
<dbReference type="PANTHER" id="PTHR11085:SF10">
    <property type="entry name" value="NAD-DEPENDENT PROTEIN DEACYLASE SIRTUIN-5, MITOCHONDRIAL-RELATED"/>
    <property type="match status" value="1"/>
</dbReference>
<protein>
    <recommendedName>
        <fullName evidence="5">Deacetylase sirtuin-type domain-containing protein</fullName>
    </recommendedName>
</protein>
<dbReference type="PROSITE" id="PS50305">
    <property type="entry name" value="SIRTUIN"/>
    <property type="match status" value="2"/>
</dbReference>
<keyword evidence="3" id="KW-0862">Zinc</keyword>
<dbReference type="GO" id="GO:0005634">
    <property type="term" value="C:nucleus"/>
    <property type="evidence" value="ECO:0007669"/>
    <property type="project" value="TreeGrafter"/>
</dbReference>
<dbReference type="GO" id="GO:0046872">
    <property type="term" value="F:metal ion binding"/>
    <property type="evidence" value="ECO:0007669"/>
    <property type="project" value="UniProtKB-KW"/>
</dbReference>
<keyword evidence="1" id="KW-0808">Transferase</keyword>
<feature type="binding site" evidence="3">
    <location>
        <position position="183"/>
    </location>
    <ligand>
        <name>Zn(2+)</name>
        <dbReference type="ChEBI" id="CHEBI:29105"/>
    </ligand>
</feature>
<evidence type="ECO:0000259" key="5">
    <source>
        <dbReference type="PROSITE" id="PS50305"/>
    </source>
</evidence>
<feature type="binding site" evidence="3">
    <location>
        <position position="628"/>
    </location>
    <ligand>
        <name>Zn(2+)</name>
        <dbReference type="ChEBI" id="CHEBI:29105"/>
    </ligand>
</feature>
<accession>A0AAU9VYR5</accession>
<comment type="caution">
    <text evidence="6">The sequence shown here is derived from an EMBL/GenBank/DDBJ whole genome shotgun (WGS) entry which is preliminary data.</text>
</comment>
<feature type="non-terminal residue" evidence="6">
    <location>
        <position position="1"/>
    </location>
</feature>
<dbReference type="SUPFAM" id="SSF52467">
    <property type="entry name" value="DHS-like NAD/FAD-binding domain"/>
    <property type="match status" value="2"/>
</dbReference>
<gene>
    <name evidence="6" type="ORF">PMEA_00028995</name>
</gene>
<feature type="binding site" evidence="3">
    <location>
        <position position="600"/>
    </location>
    <ligand>
        <name>Zn(2+)</name>
        <dbReference type="ChEBI" id="CHEBI:29105"/>
    </ligand>
</feature>
<feature type="binding site" evidence="3">
    <location>
        <position position="149"/>
    </location>
    <ligand>
        <name>Zn(2+)</name>
        <dbReference type="ChEBI" id="CHEBI:29105"/>
    </ligand>
</feature>
<evidence type="ECO:0000256" key="2">
    <source>
        <dbReference type="ARBA" id="ARBA00023027"/>
    </source>
</evidence>
<dbReference type="InterPro" id="IPR026590">
    <property type="entry name" value="Ssirtuin_cat_dom"/>
</dbReference>
<dbReference type="InterPro" id="IPR003000">
    <property type="entry name" value="Sirtuin"/>
</dbReference>
<dbReference type="Proteomes" id="UP001159428">
    <property type="component" value="Unassembled WGS sequence"/>
</dbReference>
<dbReference type="GO" id="GO:0017136">
    <property type="term" value="F:histone deacetylase activity, NAD-dependent"/>
    <property type="evidence" value="ECO:0007669"/>
    <property type="project" value="TreeGrafter"/>
</dbReference>
<feature type="active site" description="Proton acceptor" evidence="3">
    <location>
        <position position="141"/>
    </location>
</feature>
<feature type="active site" description="Proton acceptor" evidence="3">
    <location>
        <position position="592"/>
    </location>
</feature>
<evidence type="ECO:0000313" key="6">
    <source>
        <dbReference type="EMBL" id="CAH3042750.1"/>
    </source>
</evidence>